<evidence type="ECO:0000313" key="1">
    <source>
        <dbReference type="EMBL" id="GIY49978.1"/>
    </source>
</evidence>
<dbReference type="EMBL" id="BPLR01011917">
    <property type="protein sequence ID" value="GIY49978.1"/>
    <property type="molecule type" value="Genomic_DNA"/>
</dbReference>
<gene>
    <name evidence="1" type="ORF">CEXT_48031</name>
</gene>
<name>A0AAV4TTN8_CAEEX</name>
<dbReference type="Proteomes" id="UP001054945">
    <property type="component" value="Unassembled WGS sequence"/>
</dbReference>
<protein>
    <submittedName>
        <fullName evidence="1">Uncharacterized protein</fullName>
    </submittedName>
</protein>
<sequence>MQNKCSGSPQIHSAFVIRLVLHSCWLQDQSRRMYVHVEIGPVLYFRTREMFGFFDRPFADVQSVNRDLACPPGTTELGKLGRLTAVSRCCRGSLLFPQPRRNG</sequence>
<accession>A0AAV4TTN8</accession>
<reference evidence="1 2" key="1">
    <citation type="submission" date="2021-06" db="EMBL/GenBank/DDBJ databases">
        <title>Caerostris extrusa draft genome.</title>
        <authorList>
            <person name="Kono N."/>
            <person name="Arakawa K."/>
        </authorList>
    </citation>
    <scope>NUCLEOTIDE SEQUENCE [LARGE SCALE GENOMIC DNA]</scope>
</reference>
<organism evidence="1 2">
    <name type="scientific">Caerostris extrusa</name>
    <name type="common">Bark spider</name>
    <name type="synonym">Caerostris bankana</name>
    <dbReference type="NCBI Taxonomy" id="172846"/>
    <lineage>
        <taxon>Eukaryota</taxon>
        <taxon>Metazoa</taxon>
        <taxon>Ecdysozoa</taxon>
        <taxon>Arthropoda</taxon>
        <taxon>Chelicerata</taxon>
        <taxon>Arachnida</taxon>
        <taxon>Araneae</taxon>
        <taxon>Araneomorphae</taxon>
        <taxon>Entelegynae</taxon>
        <taxon>Araneoidea</taxon>
        <taxon>Araneidae</taxon>
        <taxon>Caerostris</taxon>
    </lineage>
</organism>
<keyword evidence="2" id="KW-1185">Reference proteome</keyword>
<evidence type="ECO:0000313" key="2">
    <source>
        <dbReference type="Proteomes" id="UP001054945"/>
    </source>
</evidence>
<dbReference type="AlphaFoldDB" id="A0AAV4TTN8"/>
<proteinExistence type="predicted"/>
<comment type="caution">
    <text evidence="1">The sequence shown here is derived from an EMBL/GenBank/DDBJ whole genome shotgun (WGS) entry which is preliminary data.</text>
</comment>